<dbReference type="PRINTS" id="PR00449">
    <property type="entry name" value="RASTRNSFRMNG"/>
</dbReference>
<comment type="caution">
    <text evidence="1">The sequence shown here is derived from an EMBL/GenBank/DDBJ whole genome shotgun (WGS) entry which is preliminary data.</text>
</comment>
<gene>
    <name evidence="1" type="primary">RAB7_0</name>
    <name evidence="1" type="ORF">Zm00014a_018746</name>
</gene>
<dbReference type="PANTHER" id="PTHR37193">
    <property type="entry name" value="ALPHA-1,6-MANNOSYL-GLYCOPROTEIN 2-BETA-N-ACETYLGLUCOSAMINYLTRANSFERASE"/>
    <property type="match status" value="1"/>
</dbReference>
<dbReference type="GO" id="GO:0005525">
    <property type="term" value="F:GTP binding"/>
    <property type="evidence" value="ECO:0007669"/>
    <property type="project" value="InterPro"/>
</dbReference>
<dbReference type="EMBL" id="NCVQ01000003">
    <property type="protein sequence ID" value="PWZ38577.1"/>
    <property type="molecule type" value="Genomic_DNA"/>
</dbReference>
<protein>
    <submittedName>
        <fullName evidence="1">Ras-related protein Rab7</fullName>
    </submittedName>
</protein>
<evidence type="ECO:0000313" key="1">
    <source>
        <dbReference type="EMBL" id="PWZ38577.1"/>
    </source>
</evidence>
<evidence type="ECO:0000313" key="2">
    <source>
        <dbReference type="Proteomes" id="UP000251960"/>
    </source>
</evidence>
<dbReference type="GO" id="GO:0003924">
    <property type="term" value="F:GTPase activity"/>
    <property type="evidence" value="ECO:0007669"/>
    <property type="project" value="InterPro"/>
</dbReference>
<dbReference type="SMART" id="SM00175">
    <property type="entry name" value="RAB"/>
    <property type="match status" value="1"/>
</dbReference>
<proteinExistence type="predicted"/>
<dbReference type="InterPro" id="IPR001806">
    <property type="entry name" value="Small_GTPase"/>
</dbReference>
<dbReference type="Gene3D" id="3.40.50.300">
    <property type="entry name" value="P-loop containing nucleotide triphosphate hydrolases"/>
    <property type="match status" value="1"/>
</dbReference>
<dbReference type="InterPro" id="IPR027417">
    <property type="entry name" value="P-loop_NTPase"/>
</dbReference>
<dbReference type="SMART" id="SM00173">
    <property type="entry name" value="RAS"/>
    <property type="match status" value="1"/>
</dbReference>
<name>A0A3L6FUM3_MAIZE</name>
<dbReference type="PANTHER" id="PTHR37193:SF1">
    <property type="entry name" value="ALPHA-1,6-MANNOSYL-GLYCOPROTEIN 2-BETA-N-ACETYLGLUCOSAMINYLTRANSFERASE"/>
    <property type="match status" value="1"/>
</dbReference>
<dbReference type="Proteomes" id="UP000251960">
    <property type="component" value="Chromosome 2"/>
</dbReference>
<sequence length="378" mass="42118">MEGAIHSPRPIIGVHYPSKSPVFPVPLPHRWPANPSPPCHRALNPWPRLTASWRWPSRSSPRVGTPFARRYALRAARLYPTSQRAPLVATAANVLLADASSHHAALLLPEPDDPDASPLSVSELCRHFKSLIKSLRVGLDATIVAAYPSIAATAEEALGRAIKAYEALTAPAPGTACAGCRLLHEFERKLYRELRSCLDLTRPRDYSSPEEMVQRLTSASTVLRRVLDNPALQDCQENNGFGDMMDEDVISNISVRLKKTRKIATRRSFNTLDTWHDEFLNQAGPSDPQRFPFILVGNKIHSDGGSKRMVPEKKAREWCASKGDIPYFETSAKEDHNVDTAFLCIARLALEHEHDQDIYFKTVAEQVPDTEQTSRCAC</sequence>
<dbReference type="Pfam" id="PF00071">
    <property type="entry name" value="Ras"/>
    <property type="match status" value="1"/>
</dbReference>
<organism evidence="1 2">
    <name type="scientific">Zea mays</name>
    <name type="common">Maize</name>
    <dbReference type="NCBI Taxonomy" id="4577"/>
    <lineage>
        <taxon>Eukaryota</taxon>
        <taxon>Viridiplantae</taxon>
        <taxon>Streptophyta</taxon>
        <taxon>Embryophyta</taxon>
        <taxon>Tracheophyta</taxon>
        <taxon>Spermatophyta</taxon>
        <taxon>Magnoliopsida</taxon>
        <taxon>Liliopsida</taxon>
        <taxon>Poales</taxon>
        <taxon>Poaceae</taxon>
        <taxon>PACMAD clade</taxon>
        <taxon>Panicoideae</taxon>
        <taxon>Andropogonodae</taxon>
        <taxon>Andropogoneae</taxon>
        <taxon>Tripsacinae</taxon>
        <taxon>Zea</taxon>
    </lineage>
</organism>
<dbReference type="PROSITE" id="PS51419">
    <property type="entry name" value="RAB"/>
    <property type="match status" value="1"/>
</dbReference>
<accession>A0A3L6FUM3</accession>
<reference evidence="1 2" key="1">
    <citation type="journal article" date="2018" name="Nat. Genet.">
        <title>Extensive intraspecific gene order and gene structural variations between Mo17 and other maize genomes.</title>
        <authorList>
            <person name="Sun S."/>
            <person name="Zhou Y."/>
            <person name="Chen J."/>
            <person name="Shi J."/>
            <person name="Zhao H."/>
            <person name="Zhao H."/>
            <person name="Song W."/>
            <person name="Zhang M."/>
            <person name="Cui Y."/>
            <person name="Dong X."/>
            <person name="Liu H."/>
            <person name="Ma X."/>
            <person name="Jiao Y."/>
            <person name="Wang B."/>
            <person name="Wei X."/>
            <person name="Stein J.C."/>
            <person name="Glaubitz J.C."/>
            <person name="Lu F."/>
            <person name="Yu G."/>
            <person name="Liang C."/>
            <person name="Fengler K."/>
            <person name="Li B."/>
            <person name="Rafalski A."/>
            <person name="Schnable P.S."/>
            <person name="Ware D.H."/>
            <person name="Buckler E.S."/>
            <person name="Lai J."/>
        </authorList>
    </citation>
    <scope>NUCLEOTIDE SEQUENCE [LARGE SCALE GENOMIC DNA]</scope>
    <source>
        <strain evidence="2">cv. Missouri 17</strain>
        <tissue evidence="1">Seedling</tissue>
    </source>
</reference>
<dbReference type="SUPFAM" id="SSF52540">
    <property type="entry name" value="P-loop containing nucleoside triphosphate hydrolases"/>
    <property type="match status" value="1"/>
</dbReference>
<dbReference type="ExpressionAtlas" id="A0A3L6FUM3">
    <property type="expression patterns" value="baseline"/>
</dbReference>
<dbReference type="AlphaFoldDB" id="A0A3L6FUM3"/>